<feature type="region of interest" description="Disordered" evidence="1">
    <location>
        <begin position="142"/>
        <end position="179"/>
    </location>
</feature>
<evidence type="ECO:0000256" key="1">
    <source>
        <dbReference type="SAM" id="MobiDB-lite"/>
    </source>
</evidence>
<protein>
    <submittedName>
        <fullName evidence="2">Uncharacterized protein</fullName>
    </submittedName>
</protein>
<accession>A0AAV0WD60</accession>
<sequence length="179" mass="19698">MSELNPTNEPLVKKMRITTSSKSSVTSSGSFEQHQAHAAWLQDLWTTLKGVTAHLINVHRDARMINDRASDDVLRGAMERILDHNNESFVCLNSLLNIYGELLNAPDFSAPPTTDKSVSTSDASTDMILTPGHWDSDAVIESKAASARRSRKPKVAGKQAARDAETDAMETDCEEWSKV</sequence>
<name>A0AAV0WD60_9HEMI</name>
<evidence type="ECO:0000313" key="2">
    <source>
        <dbReference type="EMBL" id="CAI6353721.1"/>
    </source>
</evidence>
<organism evidence="2 3">
    <name type="scientific">Macrosiphum euphorbiae</name>
    <name type="common">potato aphid</name>
    <dbReference type="NCBI Taxonomy" id="13131"/>
    <lineage>
        <taxon>Eukaryota</taxon>
        <taxon>Metazoa</taxon>
        <taxon>Ecdysozoa</taxon>
        <taxon>Arthropoda</taxon>
        <taxon>Hexapoda</taxon>
        <taxon>Insecta</taxon>
        <taxon>Pterygota</taxon>
        <taxon>Neoptera</taxon>
        <taxon>Paraneoptera</taxon>
        <taxon>Hemiptera</taxon>
        <taxon>Sternorrhyncha</taxon>
        <taxon>Aphidomorpha</taxon>
        <taxon>Aphidoidea</taxon>
        <taxon>Aphididae</taxon>
        <taxon>Macrosiphini</taxon>
        <taxon>Macrosiphum</taxon>
    </lineage>
</organism>
<dbReference type="AlphaFoldDB" id="A0AAV0WD60"/>
<proteinExistence type="predicted"/>
<gene>
    <name evidence="2" type="ORF">MEUPH1_LOCUS9810</name>
</gene>
<keyword evidence="3" id="KW-1185">Reference proteome</keyword>
<dbReference type="EMBL" id="CARXXK010000002">
    <property type="protein sequence ID" value="CAI6353721.1"/>
    <property type="molecule type" value="Genomic_DNA"/>
</dbReference>
<reference evidence="2 3" key="1">
    <citation type="submission" date="2023-01" db="EMBL/GenBank/DDBJ databases">
        <authorList>
            <person name="Whitehead M."/>
        </authorList>
    </citation>
    <scope>NUCLEOTIDE SEQUENCE [LARGE SCALE GENOMIC DNA]</scope>
</reference>
<comment type="caution">
    <text evidence="2">The sequence shown here is derived from an EMBL/GenBank/DDBJ whole genome shotgun (WGS) entry which is preliminary data.</text>
</comment>
<feature type="compositionally biased region" description="Acidic residues" evidence="1">
    <location>
        <begin position="166"/>
        <end position="179"/>
    </location>
</feature>
<feature type="compositionally biased region" description="Basic residues" evidence="1">
    <location>
        <begin position="146"/>
        <end position="155"/>
    </location>
</feature>
<dbReference type="Proteomes" id="UP001160148">
    <property type="component" value="Unassembled WGS sequence"/>
</dbReference>
<evidence type="ECO:0000313" key="3">
    <source>
        <dbReference type="Proteomes" id="UP001160148"/>
    </source>
</evidence>